<protein>
    <recommendedName>
        <fullName evidence="3">Phage tail tape measure protein</fullName>
    </recommendedName>
</protein>
<dbReference type="Proteomes" id="UP000274122">
    <property type="component" value="Chromosome"/>
</dbReference>
<accession>A0A447V5L3</accession>
<keyword evidence="2" id="KW-1185">Reference proteome</keyword>
<proteinExistence type="predicted"/>
<dbReference type="KEGG" id="clap:NCTC11466_03479"/>
<dbReference type="AlphaFoldDB" id="A0A447V5L3"/>
<evidence type="ECO:0000313" key="1">
    <source>
        <dbReference type="EMBL" id="VEB99934.1"/>
    </source>
</evidence>
<sequence>MPTIIDSLVVTLGLDSSGFKKGQKDVGKGLKDTKDNAEQTAKDMEAAGKRAASFFGSIRNEVIALAGVSLSLIGVKNFVTGMTESLTKLSVTSKALDLSPKQLEGWTGAAEAVGSSTEKVTGILGNFQKLVNDFRGGGDISNNPLVKF</sequence>
<organism evidence="1 2">
    <name type="scientific">Cedecea lapagei</name>
    <dbReference type="NCBI Taxonomy" id="158823"/>
    <lineage>
        <taxon>Bacteria</taxon>
        <taxon>Pseudomonadati</taxon>
        <taxon>Pseudomonadota</taxon>
        <taxon>Gammaproteobacteria</taxon>
        <taxon>Enterobacterales</taxon>
        <taxon>Enterobacteriaceae</taxon>
        <taxon>Cedecea</taxon>
    </lineage>
</organism>
<evidence type="ECO:0008006" key="3">
    <source>
        <dbReference type="Google" id="ProtNLM"/>
    </source>
</evidence>
<evidence type="ECO:0000313" key="2">
    <source>
        <dbReference type="Proteomes" id="UP000274122"/>
    </source>
</evidence>
<reference evidence="1 2" key="1">
    <citation type="submission" date="2018-12" db="EMBL/GenBank/DDBJ databases">
        <authorList>
            <consortium name="Pathogen Informatics"/>
        </authorList>
    </citation>
    <scope>NUCLEOTIDE SEQUENCE [LARGE SCALE GENOMIC DNA]</scope>
    <source>
        <strain evidence="1 2">NCTC11466</strain>
    </source>
</reference>
<name>A0A447V5L3_9ENTR</name>
<dbReference type="RefSeq" id="WP_126357286.1">
    <property type="nucleotide sequence ID" value="NZ_LR134201.1"/>
</dbReference>
<dbReference type="EMBL" id="LR134201">
    <property type="protein sequence ID" value="VEB99934.1"/>
    <property type="molecule type" value="Genomic_DNA"/>
</dbReference>
<dbReference type="OrthoDB" id="8019720at2"/>
<gene>
    <name evidence="1" type="ORF">NCTC11466_03479</name>
</gene>